<dbReference type="RefSeq" id="XP_049265671.1">
    <property type="nucleotide sequence ID" value="XM_049404748.1"/>
</dbReference>
<dbReference type="EMBL" id="JAGSYN010000050">
    <property type="protein sequence ID" value="KAG7665439.1"/>
    <property type="molecule type" value="Genomic_DNA"/>
</dbReference>
<dbReference type="GeneID" id="73467928"/>
<feature type="compositionally biased region" description="Basic residues" evidence="1">
    <location>
        <begin position="576"/>
        <end position="585"/>
    </location>
</feature>
<dbReference type="AlphaFoldDB" id="A0A8J5QQ61"/>
<dbReference type="OrthoDB" id="4018768at2759"/>
<protein>
    <submittedName>
        <fullName evidence="2">Uncharacterized protein</fullName>
    </submittedName>
</protein>
<reference evidence="2 3" key="1">
    <citation type="journal article" date="2021" name="DNA Res.">
        <title>Genome analysis of Candida subhashii reveals its hybrid nature and dual mitochondrial genome conformations.</title>
        <authorList>
            <person name="Mixao V."/>
            <person name="Hegedusova E."/>
            <person name="Saus E."/>
            <person name="Pryszcz L.P."/>
            <person name="Cillingova A."/>
            <person name="Nosek J."/>
            <person name="Gabaldon T."/>
        </authorList>
    </citation>
    <scope>NUCLEOTIDE SEQUENCE [LARGE SCALE GENOMIC DNA]</scope>
    <source>
        <strain evidence="2 3">CBS 10753</strain>
    </source>
</reference>
<feature type="region of interest" description="Disordered" evidence="1">
    <location>
        <begin position="326"/>
        <end position="357"/>
    </location>
</feature>
<evidence type="ECO:0000313" key="2">
    <source>
        <dbReference type="EMBL" id="KAG7665439.1"/>
    </source>
</evidence>
<evidence type="ECO:0000313" key="3">
    <source>
        <dbReference type="Proteomes" id="UP000694255"/>
    </source>
</evidence>
<comment type="caution">
    <text evidence="2">The sequence shown here is derived from an EMBL/GenBank/DDBJ whole genome shotgun (WGS) entry which is preliminary data.</text>
</comment>
<sequence>MSTRLSRILAYADEIEYRSQLLVNKTQESNLIINRISSLFDRALHCDEEIDDITELIKSNSQAMNDFNNLYEKSFYLQNNIHTNDPLTNQTSFEHLTKEFSYLLEKLIPNDDYAYIHQEPINFTGVDEIDLQSDDEGELIEETYEADEVESQTTLRPPDIKKMISISNLKLKPMRCTSSDTKIAKKKSRYRLSAIYNINPIAYEESTIVSSTMSELSMPTSTSRITSGGGDIYSLDTAESVNVMHNQDHHHHAIDDLDEIETIASTPPSVLGPPFKSRIRSNSLPTTSTGNKSSSETDIFQELNREDDILRYNRLKHFISINDFHPRHGEHHPEQHHPEPHSDLLFDDVYGSSPTPRRRVQHELDYDMASVCSDLSYYSPEKQEDDERVEDEFDNFNRFLRASRTELNKPIHEAFPHLVRKSSGEGYRTEEEEIAMPTPRVKSVLRFHNPIDGIHLGTSHIASPTIGKVQVQQQTNSSTKEDPKKILNDVISASVPATRIGDNYSPPLPAPSPPSSPRSTSFLSSLSNYSPTKITFRSQYQSNTSITPKSLTDSFLDLVKKPTKSNKPPTPEKLKELRRKQKQRRNSNIPISIKSDSQLKRMPSSVAAARNDGAFSRLTIGPNNTRIVNHGEASVFRKPIVRSYNEGALREALAASLLD</sequence>
<name>A0A8J5QQ61_9ASCO</name>
<feature type="region of interest" description="Disordered" evidence="1">
    <location>
        <begin position="264"/>
        <end position="299"/>
    </location>
</feature>
<feature type="region of interest" description="Disordered" evidence="1">
    <location>
        <begin position="559"/>
        <end position="601"/>
    </location>
</feature>
<dbReference type="Proteomes" id="UP000694255">
    <property type="component" value="Unassembled WGS sequence"/>
</dbReference>
<feature type="region of interest" description="Disordered" evidence="1">
    <location>
        <begin position="497"/>
        <end position="524"/>
    </location>
</feature>
<feature type="compositionally biased region" description="Polar residues" evidence="1">
    <location>
        <begin position="280"/>
        <end position="298"/>
    </location>
</feature>
<feature type="region of interest" description="Disordered" evidence="1">
    <location>
        <begin position="468"/>
        <end position="487"/>
    </location>
</feature>
<evidence type="ECO:0000256" key="1">
    <source>
        <dbReference type="SAM" id="MobiDB-lite"/>
    </source>
</evidence>
<gene>
    <name evidence="2" type="ORF">J8A68_001127</name>
</gene>
<organism evidence="2 3">
    <name type="scientific">[Candida] subhashii</name>
    <dbReference type="NCBI Taxonomy" id="561895"/>
    <lineage>
        <taxon>Eukaryota</taxon>
        <taxon>Fungi</taxon>
        <taxon>Dikarya</taxon>
        <taxon>Ascomycota</taxon>
        <taxon>Saccharomycotina</taxon>
        <taxon>Pichiomycetes</taxon>
        <taxon>Debaryomycetaceae</taxon>
        <taxon>Spathaspora</taxon>
    </lineage>
</organism>
<feature type="compositionally biased region" description="Basic and acidic residues" evidence="1">
    <location>
        <begin position="326"/>
        <end position="344"/>
    </location>
</feature>
<accession>A0A8J5QQ61</accession>
<keyword evidence="3" id="KW-1185">Reference proteome</keyword>
<feature type="compositionally biased region" description="Pro residues" evidence="1">
    <location>
        <begin position="506"/>
        <end position="516"/>
    </location>
</feature>
<proteinExistence type="predicted"/>
<feature type="compositionally biased region" description="Polar residues" evidence="1">
    <location>
        <begin position="586"/>
        <end position="596"/>
    </location>
</feature>